<keyword evidence="1" id="KW-1133">Transmembrane helix</keyword>
<organism evidence="2 3">
    <name type="scientific">Paractinoplanes durhamensis</name>
    <dbReference type="NCBI Taxonomy" id="113563"/>
    <lineage>
        <taxon>Bacteria</taxon>
        <taxon>Bacillati</taxon>
        <taxon>Actinomycetota</taxon>
        <taxon>Actinomycetes</taxon>
        <taxon>Micromonosporales</taxon>
        <taxon>Micromonosporaceae</taxon>
        <taxon>Paractinoplanes</taxon>
    </lineage>
</organism>
<keyword evidence="1" id="KW-0472">Membrane</keyword>
<dbReference type="EMBL" id="BOML01000021">
    <property type="protein sequence ID" value="GIE01387.1"/>
    <property type="molecule type" value="Genomic_DNA"/>
</dbReference>
<name>A0ABQ3YV35_9ACTN</name>
<dbReference type="RefSeq" id="WP_203726980.1">
    <property type="nucleotide sequence ID" value="NZ_BAAATX010000014.1"/>
</dbReference>
<keyword evidence="1" id="KW-0812">Transmembrane</keyword>
<feature type="transmembrane region" description="Helical" evidence="1">
    <location>
        <begin position="170"/>
        <end position="188"/>
    </location>
</feature>
<feature type="transmembrane region" description="Helical" evidence="1">
    <location>
        <begin position="14"/>
        <end position="32"/>
    </location>
</feature>
<feature type="transmembrane region" description="Helical" evidence="1">
    <location>
        <begin position="123"/>
        <end position="142"/>
    </location>
</feature>
<evidence type="ECO:0000313" key="2">
    <source>
        <dbReference type="EMBL" id="GIE01387.1"/>
    </source>
</evidence>
<comment type="caution">
    <text evidence="2">The sequence shown here is derived from an EMBL/GenBank/DDBJ whole genome shotgun (WGS) entry which is preliminary data.</text>
</comment>
<sequence length="576" mass="61507">MTEPPTGRRFRREFLLAPIGSVLLAVGMIWLIPPYAADLVAAGVKPAEIANPANTIVGDGGDTAAQAWLISWVGHSLGHGLRGFWETNAFYPGKYGLALNDTLFGYAPAALIGDGVTAALVRYNILFVLAFALAFLGGYALLRQLGATKVAAAVAGAALAYAPWRYGHVGHLNILSTGGMTLALAMLARGHGWSMTRGYLPERVRPGWAVAGWAVAAWQVSLGFGVGLVFVYVLAGVCLVAAIGWLIRRRPRLPRLLVVGDLAGGLFFAAVTGYFAYAYQHVRELYPDVLRSWDYVAAFSPVPRSLLVAPAFSLPWGKLNEAGRIALGNADHEKSLLCGYVLYLLAFGGMFLSVWSVRQRLYLLGGAVAGVLFALGTHGPLYRLLYDYVPGFDGGRTPGRLILWPTILLAILAAGFVSGLAQVARRATLPEWSAIGARVVTVPLLLLVLAEGMPDLAHVDMKPEPAAMALATPPLIVLPSDDGFDSTAMLWSTAGFPEMVNGVASYNTPDRQTVRDVMQSFPSAASLDLLRKLGIRSVVVLHDKVGGTPYELALGVQSAPGLTRVDIGQDVLFRVY</sequence>
<accession>A0ABQ3YV35</accession>
<feature type="transmembrane region" description="Helical" evidence="1">
    <location>
        <begin position="256"/>
        <end position="277"/>
    </location>
</feature>
<gene>
    <name evidence="2" type="ORF">Adu01nite_27370</name>
</gene>
<feature type="transmembrane region" description="Helical" evidence="1">
    <location>
        <begin position="337"/>
        <end position="355"/>
    </location>
</feature>
<dbReference type="Proteomes" id="UP000637628">
    <property type="component" value="Unassembled WGS sequence"/>
</dbReference>
<evidence type="ECO:0000256" key="1">
    <source>
        <dbReference type="SAM" id="Phobius"/>
    </source>
</evidence>
<evidence type="ECO:0000313" key="3">
    <source>
        <dbReference type="Proteomes" id="UP000637628"/>
    </source>
</evidence>
<feature type="transmembrane region" description="Helical" evidence="1">
    <location>
        <begin position="361"/>
        <end position="381"/>
    </location>
</feature>
<feature type="transmembrane region" description="Helical" evidence="1">
    <location>
        <begin position="230"/>
        <end position="247"/>
    </location>
</feature>
<feature type="transmembrane region" description="Helical" evidence="1">
    <location>
        <begin position="401"/>
        <end position="423"/>
    </location>
</feature>
<proteinExistence type="predicted"/>
<protein>
    <recommendedName>
        <fullName evidence="4">Glycosyltransferase RgtA/B/C/D-like domain-containing protein</fullName>
    </recommendedName>
</protein>
<reference evidence="2 3" key="1">
    <citation type="submission" date="2021-01" db="EMBL/GenBank/DDBJ databases">
        <title>Whole genome shotgun sequence of Actinoplanes durhamensis NBRC 14914.</title>
        <authorList>
            <person name="Komaki H."/>
            <person name="Tamura T."/>
        </authorList>
    </citation>
    <scope>NUCLEOTIDE SEQUENCE [LARGE SCALE GENOMIC DNA]</scope>
    <source>
        <strain evidence="2 3">NBRC 14914</strain>
    </source>
</reference>
<keyword evidence="3" id="KW-1185">Reference proteome</keyword>
<evidence type="ECO:0008006" key="4">
    <source>
        <dbReference type="Google" id="ProtNLM"/>
    </source>
</evidence>